<keyword evidence="4" id="KW-0067">ATP-binding</keyword>
<dbReference type="PANTHER" id="PTHR11659">
    <property type="entry name" value="GLUTAMYL-TRNA GLN AMIDOTRANSFERASE SUBUNIT B MITOCHONDRIAL AND PROKARYOTIC PET112-RELATED"/>
    <property type="match status" value="1"/>
</dbReference>
<keyword evidence="10" id="KW-0808">Transferase</keyword>
<dbReference type="InterPro" id="IPR003789">
    <property type="entry name" value="Asn/Gln_tRNA_amidoTrase-B-like"/>
</dbReference>
<evidence type="ECO:0000313" key="11">
    <source>
        <dbReference type="Proteomes" id="UP000050509"/>
    </source>
</evidence>
<evidence type="ECO:0000256" key="1">
    <source>
        <dbReference type="ARBA" id="ARBA00011123"/>
    </source>
</evidence>
<dbReference type="InterPro" id="IPR023168">
    <property type="entry name" value="GatB_Yqey_C_2"/>
</dbReference>
<dbReference type="Pfam" id="PF02637">
    <property type="entry name" value="GatB_Yqey"/>
    <property type="match status" value="1"/>
</dbReference>
<dbReference type="GO" id="GO:0050567">
    <property type="term" value="F:glutaminyl-tRNA synthase (glutamine-hydrolyzing) activity"/>
    <property type="evidence" value="ECO:0007669"/>
    <property type="project" value="TreeGrafter"/>
</dbReference>
<evidence type="ECO:0000256" key="8">
    <source>
        <dbReference type="ARBA" id="ARBA00047913"/>
    </source>
</evidence>
<comment type="catalytic activity">
    <reaction evidence="8">
        <text>L-glutamyl-tRNA(Gln) + L-glutamine + ATP + H2O = L-glutaminyl-tRNA(Gln) + L-glutamate + ADP + phosphate + H(+)</text>
        <dbReference type="Rhea" id="RHEA:17521"/>
        <dbReference type="Rhea" id="RHEA-COMP:9681"/>
        <dbReference type="Rhea" id="RHEA-COMP:9684"/>
        <dbReference type="ChEBI" id="CHEBI:15377"/>
        <dbReference type="ChEBI" id="CHEBI:15378"/>
        <dbReference type="ChEBI" id="CHEBI:29985"/>
        <dbReference type="ChEBI" id="CHEBI:30616"/>
        <dbReference type="ChEBI" id="CHEBI:43474"/>
        <dbReference type="ChEBI" id="CHEBI:58359"/>
        <dbReference type="ChEBI" id="CHEBI:78520"/>
        <dbReference type="ChEBI" id="CHEBI:78521"/>
        <dbReference type="ChEBI" id="CHEBI:456216"/>
    </reaction>
</comment>
<feature type="domain" description="Asn/Gln amidotransferase" evidence="9">
    <location>
        <begin position="131"/>
        <end position="284"/>
    </location>
</feature>
<dbReference type="FunFam" id="1.10.10.410:FF:000001">
    <property type="entry name" value="Aspartyl/glutamyl-tRNA(Asn/Gln) amidotransferase subunit B"/>
    <property type="match status" value="1"/>
</dbReference>
<keyword evidence="5" id="KW-0648">Protein biosynthesis</keyword>
<evidence type="ECO:0000256" key="6">
    <source>
        <dbReference type="ARBA" id="ARBA00024799"/>
    </source>
</evidence>
<proteinExistence type="predicted"/>
<evidence type="ECO:0000256" key="7">
    <source>
        <dbReference type="ARBA" id="ARBA00047380"/>
    </source>
</evidence>
<dbReference type="EMBL" id="LJCR01002470">
    <property type="protein sequence ID" value="KPV48682.1"/>
    <property type="molecule type" value="Genomic_DNA"/>
</dbReference>
<keyword evidence="2" id="KW-0436">Ligase</keyword>
<dbReference type="Gene3D" id="1.10.10.410">
    <property type="match status" value="1"/>
</dbReference>
<evidence type="ECO:0000256" key="3">
    <source>
        <dbReference type="ARBA" id="ARBA00022741"/>
    </source>
</evidence>
<comment type="caution">
    <text evidence="10">The sequence shown here is derived from an EMBL/GenBank/DDBJ whole genome shotgun (WGS) entry which is preliminary data.</text>
</comment>
<organism evidence="10 11">
    <name type="scientific">Kouleothrix aurantiaca</name>
    <dbReference type="NCBI Taxonomy" id="186479"/>
    <lineage>
        <taxon>Bacteria</taxon>
        <taxon>Bacillati</taxon>
        <taxon>Chloroflexota</taxon>
        <taxon>Chloroflexia</taxon>
        <taxon>Chloroflexales</taxon>
        <taxon>Roseiflexineae</taxon>
        <taxon>Roseiflexaceae</taxon>
        <taxon>Kouleothrix</taxon>
    </lineage>
</organism>
<dbReference type="Proteomes" id="UP000050509">
    <property type="component" value="Unassembled WGS sequence"/>
</dbReference>
<evidence type="ECO:0000259" key="9">
    <source>
        <dbReference type="SMART" id="SM00845"/>
    </source>
</evidence>
<reference evidence="10 11" key="1">
    <citation type="submission" date="2015-09" db="EMBL/GenBank/DDBJ databases">
        <title>Draft genome sequence of Kouleothrix aurantiaca JCM 19913.</title>
        <authorList>
            <person name="Hemp J."/>
        </authorList>
    </citation>
    <scope>NUCLEOTIDE SEQUENCE [LARGE SCALE GENOMIC DNA]</scope>
    <source>
        <strain evidence="10 11">COM-B</strain>
    </source>
</reference>
<evidence type="ECO:0000313" key="10">
    <source>
        <dbReference type="EMBL" id="KPV48682.1"/>
    </source>
</evidence>
<comment type="subunit">
    <text evidence="1">Heterotrimer of A, B and C subunits.</text>
</comment>
<name>A0A0P9D812_9CHLR</name>
<dbReference type="Pfam" id="PF02934">
    <property type="entry name" value="GatB_N"/>
    <property type="match status" value="1"/>
</dbReference>
<gene>
    <name evidence="10" type="ORF">SE17_36750</name>
</gene>
<dbReference type="InterPro" id="IPR042114">
    <property type="entry name" value="GatB_C_1"/>
</dbReference>
<comment type="function">
    <text evidence="6">Allows the formation of correctly charged Asn-tRNA(Asn) or Gln-tRNA(Gln) through the transamidation of misacylated Asp-tRNA(Asn) or Glu-tRNA(Gln) in organisms which lack either or both of asparaginyl-tRNA or glutaminyl-tRNA synthetases. The reaction takes place in the presence of glutamine and ATP through an activated phospho-Asp-tRNA(Asn) or phospho-Glu-tRNA(Gln).</text>
</comment>
<accession>A0A0P9D812</accession>
<sequence length="287" mass="31183">VSVRPVGQKEYGAKVEIKNMNSFRAVERALTYEIQRQIKALDAGELIRQSTRGWDEDRGVTVEQRLKEGSEDYRYFPEPDLPPLVLSDEWIAARGAELPELPHERSARFVAAYGLNANDADVLTVDRADSEYFEQAVAAAQAQGVAARDVANWVTGELFRLTKDTGESLADIHERFRPAYVGELIALLANGTITRTSAKEVFEASFRDGSAPSEVVRTRGLAVIGGGDALAAMAREAIASNPKSVADYKSGKTVAIKFLVGQVMKASKGQANPQAAQTALEDELAKV</sequence>
<dbReference type="InterPro" id="IPR017959">
    <property type="entry name" value="Asn/Gln-tRNA_amidoTrfase_suB/E"/>
</dbReference>
<evidence type="ECO:0000256" key="2">
    <source>
        <dbReference type="ARBA" id="ARBA00022598"/>
    </source>
</evidence>
<evidence type="ECO:0000256" key="5">
    <source>
        <dbReference type="ARBA" id="ARBA00022917"/>
    </source>
</evidence>
<evidence type="ECO:0000256" key="4">
    <source>
        <dbReference type="ARBA" id="ARBA00022840"/>
    </source>
</evidence>
<dbReference type="InterPro" id="IPR014746">
    <property type="entry name" value="Gln_synth/guanido_kin_cat_dom"/>
</dbReference>
<dbReference type="AlphaFoldDB" id="A0A0P9D812"/>
<dbReference type="Gene3D" id="1.10.150.380">
    <property type="entry name" value="GatB domain, N-terminal subdomain"/>
    <property type="match status" value="1"/>
</dbReference>
<dbReference type="PATRIC" id="fig|186479.3.peg.4973"/>
<keyword evidence="11" id="KW-1185">Reference proteome</keyword>
<comment type="catalytic activity">
    <reaction evidence="7">
        <text>L-aspartyl-tRNA(Asn) + L-glutamine + ATP + H2O = L-asparaginyl-tRNA(Asn) + L-glutamate + ADP + phosphate + 2 H(+)</text>
        <dbReference type="Rhea" id="RHEA:14513"/>
        <dbReference type="Rhea" id="RHEA-COMP:9674"/>
        <dbReference type="Rhea" id="RHEA-COMP:9677"/>
        <dbReference type="ChEBI" id="CHEBI:15377"/>
        <dbReference type="ChEBI" id="CHEBI:15378"/>
        <dbReference type="ChEBI" id="CHEBI:29985"/>
        <dbReference type="ChEBI" id="CHEBI:30616"/>
        <dbReference type="ChEBI" id="CHEBI:43474"/>
        <dbReference type="ChEBI" id="CHEBI:58359"/>
        <dbReference type="ChEBI" id="CHEBI:78515"/>
        <dbReference type="ChEBI" id="CHEBI:78516"/>
        <dbReference type="ChEBI" id="CHEBI:456216"/>
    </reaction>
</comment>
<dbReference type="SUPFAM" id="SSF89095">
    <property type="entry name" value="GatB/YqeY motif"/>
    <property type="match status" value="1"/>
</dbReference>
<dbReference type="GO" id="GO:0016740">
    <property type="term" value="F:transferase activity"/>
    <property type="evidence" value="ECO:0007669"/>
    <property type="project" value="UniProtKB-KW"/>
</dbReference>
<dbReference type="GO" id="GO:0005524">
    <property type="term" value="F:ATP binding"/>
    <property type="evidence" value="ECO:0007669"/>
    <property type="project" value="UniProtKB-KW"/>
</dbReference>
<dbReference type="SUPFAM" id="SSF55931">
    <property type="entry name" value="Glutamine synthetase/guanido kinase"/>
    <property type="match status" value="1"/>
</dbReference>
<protein>
    <submittedName>
        <fullName evidence="10">Glutamyl-tRNA amidotransferase</fullName>
    </submittedName>
</protein>
<feature type="non-terminal residue" evidence="10">
    <location>
        <position position="1"/>
    </location>
</feature>
<dbReference type="GO" id="GO:0006412">
    <property type="term" value="P:translation"/>
    <property type="evidence" value="ECO:0007669"/>
    <property type="project" value="UniProtKB-KW"/>
</dbReference>
<dbReference type="InterPro" id="IPR006075">
    <property type="entry name" value="Asn/Gln-tRNA_Trfase_suB/E_cat"/>
</dbReference>
<dbReference type="PANTHER" id="PTHR11659:SF0">
    <property type="entry name" value="GLUTAMYL-TRNA(GLN) AMIDOTRANSFERASE SUBUNIT B, MITOCHONDRIAL"/>
    <property type="match status" value="1"/>
</dbReference>
<keyword evidence="3" id="KW-0547">Nucleotide-binding</keyword>
<dbReference type="InterPro" id="IPR018027">
    <property type="entry name" value="Asn/Gln_amidotransferase"/>
</dbReference>
<dbReference type="SMART" id="SM00845">
    <property type="entry name" value="GatB_Yqey"/>
    <property type="match status" value="1"/>
</dbReference>
<dbReference type="GO" id="GO:0070681">
    <property type="term" value="P:glutaminyl-tRNAGln biosynthesis via transamidation"/>
    <property type="evidence" value="ECO:0007669"/>
    <property type="project" value="TreeGrafter"/>
</dbReference>